<dbReference type="Proteomes" id="UP000078561">
    <property type="component" value="Unassembled WGS sequence"/>
</dbReference>
<proteinExistence type="predicted"/>
<accession>A0A163IUC9</accession>
<protein>
    <submittedName>
        <fullName evidence="1">Uncharacterized protein</fullName>
    </submittedName>
</protein>
<reference evidence="1" key="1">
    <citation type="submission" date="2016-04" db="EMBL/GenBank/DDBJ databases">
        <authorList>
            <person name="Evans L.H."/>
            <person name="Alamgir A."/>
            <person name="Owens N."/>
            <person name="Weber N.D."/>
            <person name="Virtaneva K."/>
            <person name="Barbian K."/>
            <person name="Babar A."/>
            <person name="Rosenke K."/>
        </authorList>
    </citation>
    <scope>NUCLEOTIDE SEQUENCE [LARGE SCALE GENOMIC DNA]</scope>
    <source>
        <strain evidence="1">CBS 101.48</strain>
    </source>
</reference>
<dbReference type="OrthoDB" id="2301158at2759"/>
<dbReference type="InParanoid" id="A0A163IUC9"/>
<dbReference type="AlphaFoldDB" id="A0A163IUC9"/>
<keyword evidence="2" id="KW-1185">Reference proteome</keyword>
<evidence type="ECO:0000313" key="1">
    <source>
        <dbReference type="EMBL" id="SAL95394.1"/>
    </source>
</evidence>
<sequence length="155" mass="17468">MNTGWTHTQRDARVALEERFRESISLLENQAFEEKRLHWARLHTLKESVVPVLINIIHQDLAYTEDYQTDLRRALRRMTPSPSLRRMVLARLAQDDPWYLAGGPALLDVGDVAPPVSEAGVEIAPPVAPDLFSSLLGIDQLFNWAMDPSVPSLGE</sequence>
<gene>
    <name evidence="1" type="primary">ABSGL_00719.1 scaffold 921</name>
</gene>
<name>A0A163IUC9_ABSGL</name>
<organism evidence="1">
    <name type="scientific">Absidia glauca</name>
    <name type="common">Pin mould</name>
    <dbReference type="NCBI Taxonomy" id="4829"/>
    <lineage>
        <taxon>Eukaryota</taxon>
        <taxon>Fungi</taxon>
        <taxon>Fungi incertae sedis</taxon>
        <taxon>Mucoromycota</taxon>
        <taxon>Mucoromycotina</taxon>
        <taxon>Mucoromycetes</taxon>
        <taxon>Mucorales</taxon>
        <taxon>Cunninghamellaceae</taxon>
        <taxon>Absidia</taxon>
    </lineage>
</organism>
<dbReference type="EMBL" id="LT550314">
    <property type="protein sequence ID" value="SAL95394.1"/>
    <property type="molecule type" value="Genomic_DNA"/>
</dbReference>
<evidence type="ECO:0000313" key="2">
    <source>
        <dbReference type="Proteomes" id="UP000078561"/>
    </source>
</evidence>